<feature type="compositionally biased region" description="Low complexity" evidence="1">
    <location>
        <begin position="79"/>
        <end position="88"/>
    </location>
</feature>
<feature type="compositionally biased region" description="Basic and acidic residues" evidence="1">
    <location>
        <begin position="803"/>
        <end position="813"/>
    </location>
</feature>
<sequence length="813" mass="86844">MDISPHHDSRPPTLLQDPASPTPQSATSSSPSHTQLAGLLADAYRENESLRKELASARRRAEKSERIVQILNSDPTPSPATTSGASATNGGGGGASVPHDIQQLQQKHTDTVKRLIDECDEQVRSAQSARDEADTRRRMAQDGWDQLERFLSELELRAKDARSAFSRLSSGSTSPGGFVLPGIPSPTALLSASTPSPSSAQYTGSAMGPPGAVPTRQSSRHASNRSGVFPVLPPHPNPNPTSTSHTTGTRRPRTPSVDAYAAGQPPAKRSRGSTDDQRGREPRTSYSESSTWIYLSVLFPSLVQQYLSGPPHPDYQDPHRARHLQRLPEARIIDRNYGSYQAHFQPGDVQHVRHNHSRSGSHSSTSSLDVDEMLLQATGGEEQGGIPNANGAARYYDHIQATQVPVTGRRPDRESPRPHSGVTAVAATTNHYPQPPPGISYPASQSAPGSLRNVPGVQGHVYTTHVFAPVVTGAPTKKTKYPNTANVGVPGPSVDNAQTPGAPPTAPFAATNAQGQRICRQCGMVGRYKDGKCVEKWGPGPMGPGTVCDRCRKKMKRVERRGTLESQQLAAQQQQQQQQQQFQPRVNSHAQIPVSSQGSDRPIQRSDTILTAQASLGPSTFPSKSDLAHQPSQRASHASSGAVPNKSTSRHPSPPAIAAIREQDDEEDENDPDQLPTSNVGRGTRSRKASSNTQSRSNSHNGRTVVATGNGNGNGVHTKKSSLSTASKPSVSPKLDMEVDEMDADADADAEAEAEAEILHAVDVAHPLDLESENVDGEGEADEDAELLEAVDAAEANSSSSHGGERSWMKAET</sequence>
<organism evidence="2 3">
    <name type="scientific">Crepidotus variabilis</name>
    <dbReference type="NCBI Taxonomy" id="179855"/>
    <lineage>
        <taxon>Eukaryota</taxon>
        <taxon>Fungi</taxon>
        <taxon>Dikarya</taxon>
        <taxon>Basidiomycota</taxon>
        <taxon>Agaricomycotina</taxon>
        <taxon>Agaricomycetes</taxon>
        <taxon>Agaricomycetidae</taxon>
        <taxon>Agaricales</taxon>
        <taxon>Agaricineae</taxon>
        <taxon>Crepidotaceae</taxon>
        <taxon>Crepidotus</taxon>
    </lineage>
</organism>
<feature type="compositionally biased region" description="Polar residues" evidence="1">
    <location>
        <begin position="721"/>
        <end position="730"/>
    </location>
</feature>
<feature type="region of interest" description="Disordered" evidence="1">
    <location>
        <begin position="1"/>
        <end position="36"/>
    </location>
</feature>
<feature type="compositionally biased region" description="Acidic residues" evidence="1">
    <location>
        <begin position="773"/>
        <end position="789"/>
    </location>
</feature>
<feature type="compositionally biased region" description="Acidic residues" evidence="1">
    <location>
        <begin position="738"/>
        <end position="752"/>
    </location>
</feature>
<evidence type="ECO:0000313" key="3">
    <source>
        <dbReference type="Proteomes" id="UP000807306"/>
    </source>
</evidence>
<dbReference type="AlphaFoldDB" id="A0A9P6JJS9"/>
<reference evidence="2" key="1">
    <citation type="submission" date="2020-11" db="EMBL/GenBank/DDBJ databases">
        <authorList>
            <consortium name="DOE Joint Genome Institute"/>
            <person name="Ahrendt S."/>
            <person name="Riley R."/>
            <person name="Andreopoulos W."/>
            <person name="Labutti K."/>
            <person name="Pangilinan J."/>
            <person name="Ruiz-Duenas F.J."/>
            <person name="Barrasa J.M."/>
            <person name="Sanchez-Garcia M."/>
            <person name="Camarero S."/>
            <person name="Miyauchi S."/>
            <person name="Serrano A."/>
            <person name="Linde D."/>
            <person name="Babiker R."/>
            <person name="Drula E."/>
            <person name="Ayuso-Fernandez I."/>
            <person name="Pacheco R."/>
            <person name="Padilla G."/>
            <person name="Ferreira P."/>
            <person name="Barriuso J."/>
            <person name="Kellner H."/>
            <person name="Castanera R."/>
            <person name="Alfaro M."/>
            <person name="Ramirez L."/>
            <person name="Pisabarro A.G."/>
            <person name="Kuo A."/>
            <person name="Tritt A."/>
            <person name="Lipzen A."/>
            <person name="He G."/>
            <person name="Yan M."/>
            <person name="Ng V."/>
            <person name="Cullen D."/>
            <person name="Martin F."/>
            <person name="Rosso M.-N."/>
            <person name="Henrissat B."/>
            <person name="Hibbett D."/>
            <person name="Martinez A.T."/>
            <person name="Grigoriev I.V."/>
        </authorList>
    </citation>
    <scope>NUCLEOTIDE SEQUENCE</scope>
    <source>
        <strain evidence="2">CBS 506.95</strain>
    </source>
</reference>
<feature type="compositionally biased region" description="Basic and acidic residues" evidence="1">
    <location>
        <begin position="272"/>
        <end position="283"/>
    </location>
</feature>
<accession>A0A9P6JJS9</accession>
<feature type="region of interest" description="Disordered" evidence="1">
    <location>
        <begin position="189"/>
        <end position="287"/>
    </location>
</feature>
<dbReference type="Proteomes" id="UP000807306">
    <property type="component" value="Unassembled WGS sequence"/>
</dbReference>
<evidence type="ECO:0000313" key="2">
    <source>
        <dbReference type="EMBL" id="KAF9523220.1"/>
    </source>
</evidence>
<protein>
    <submittedName>
        <fullName evidence="2">Uncharacterized protein</fullName>
    </submittedName>
</protein>
<feature type="compositionally biased region" description="Acidic residues" evidence="1">
    <location>
        <begin position="663"/>
        <end position="672"/>
    </location>
</feature>
<feature type="region of interest" description="Disordered" evidence="1">
    <location>
        <begin position="773"/>
        <end position="813"/>
    </location>
</feature>
<feature type="compositionally biased region" description="Low complexity" evidence="1">
    <location>
        <begin position="567"/>
        <end position="583"/>
    </location>
</feature>
<keyword evidence="3" id="KW-1185">Reference proteome</keyword>
<feature type="compositionally biased region" description="Basic and acidic residues" evidence="1">
    <location>
        <begin position="1"/>
        <end position="10"/>
    </location>
</feature>
<feature type="compositionally biased region" description="Polar residues" evidence="1">
    <location>
        <begin position="689"/>
        <end position="700"/>
    </location>
</feature>
<feature type="compositionally biased region" description="Polar residues" evidence="1">
    <location>
        <begin position="584"/>
        <end position="623"/>
    </location>
</feature>
<feature type="compositionally biased region" description="Low complexity" evidence="1">
    <location>
        <begin position="18"/>
        <end position="32"/>
    </location>
</feature>
<name>A0A9P6JJS9_9AGAR</name>
<feature type="region of interest" description="Disordered" evidence="1">
    <location>
        <begin position="54"/>
        <end position="100"/>
    </location>
</feature>
<feature type="region of interest" description="Disordered" evidence="1">
    <location>
        <begin position="563"/>
        <end position="752"/>
    </location>
</feature>
<proteinExistence type="predicted"/>
<dbReference type="OrthoDB" id="2162994at2759"/>
<comment type="caution">
    <text evidence="2">The sequence shown here is derived from an EMBL/GenBank/DDBJ whole genome shotgun (WGS) entry which is preliminary data.</text>
</comment>
<evidence type="ECO:0000256" key="1">
    <source>
        <dbReference type="SAM" id="MobiDB-lite"/>
    </source>
</evidence>
<feature type="compositionally biased region" description="Low complexity" evidence="1">
    <location>
        <begin position="189"/>
        <end position="200"/>
    </location>
</feature>
<dbReference type="EMBL" id="MU157922">
    <property type="protein sequence ID" value="KAF9523220.1"/>
    <property type="molecule type" value="Genomic_DNA"/>
</dbReference>
<gene>
    <name evidence="2" type="ORF">CPB83DRAFT_898959</name>
</gene>
<feature type="compositionally biased region" description="Polar residues" evidence="1">
    <location>
        <begin position="630"/>
        <end position="639"/>
    </location>
</feature>